<dbReference type="EMBL" id="CAJPDR010000002">
    <property type="protein sequence ID" value="CAF9903829.1"/>
    <property type="molecule type" value="Genomic_DNA"/>
</dbReference>
<dbReference type="InterPro" id="IPR052833">
    <property type="entry name" value="Telomeric_DNA-bd_trans-reg"/>
</dbReference>
<dbReference type="AlphaFoldDB" id="A0A8H3EC84"/>
<organism evidence="2 3">
    <name type="scientific">Alectoria fallacina</name>
    <dbReference type="NCBI Taxonomy" id="1903189"/>
    <lineage>
        <taxon>Eukaryota</taxon>
        <taxon>Fungi</taxon>
        <taxon>Dikarya</taxon>
        <taxon>Ascomycota</taxon>
        <taxon>Pezizomycotina</taxon>
        <taxon>Lecanoromycetes</taxon>
        <taxon>OSLEUM clade</taxon>
        <taxon>Lecanoromycetidae</taxon>
        <taxon>Lecanorales</taxon>
        <taxon>Lecanorineae</taxon>
        <taxon>Parmeliaceae</taxon>
        <taxon>Alectoria</taxon>
    </lineage>
</organism>
<accession>A0A8H3EC84</accession>
<protein>
    <recommendedName>
        <fullName evidence="4">Myb-like domain-containing protein</fullName>
    </recommendedName>
</protein>
<evidence type="ECO:0000256" key="1">
    <source>
        <dbReference type="SAM" id="MobiDB-lite"/>
    </source>
</evidence>
<dbReference type="Proteomes" id="UP000664203">
    <property type="component" value="Unassembled WGS sequence"/>
</dbReference>
<keyword evidence="3" id="KW-1185">Reference proteome</keyword>
<dbReference type="PANTHER" id="PTHR47807:SF1">
    <property type="entry name" value="PROTEIN TBF1"/>
    <property type="match status" value="1"/>
</dbReference>
<feature type="compositionally biased region" description="Basic and acidic residues" evidence="1">
    <location>
        <begin position="630"/>
        <end position="641"/>
    </location>
</feature>
<dbReference type="OrthoDB" id="5398572at2759"/>
<dbReference type="GO" id="GO:0003691">
    <property type="term" value="F:double-stranded telomeric DNA binding"/>
    <property type="evidence" value="ECO:0007669"/>
    <property type="project" value="TreeGrafter"/>
</dbReference>
<dbReference type="PANTHER" id="PTHR47807">
    <property type="entry name" value="PROTEIN TBF1"/>
    <property type="match status" value="1"/>
</dbReference>
<reference evidence="2" key="1">
    <citation type="submission" date="2021-03" db="EMBL/GenBank/DDBJ databases">
        <authorList>
            <person name="Tagirdzhanova G."/>
        </authorList>
    </citation>
    <scope>NUCLEOTIDE SEQUENCE</scope>
</reference>
<evidence type="ECO:0000313" key="2">
    <source>
        <dbReference type="EMBL" id="CAF9903829.1"/>
    </source>
</evidence>
<dbReference type="GO" id="GO:0010833">
    <property type="term" value="P:telomere maintenance via telomere lengthening"/>
    <property type="evidence" value="ECO:0007669"/>
    <property type="project" value="TreeGrafter"/>
</dbReference>
<name>A0A8H3EC84_9LECA</name>
<dbReference type="Gene3D" id="1.10.10.60">
    <property type="entry name" value="Homeodomain-like"/>
    <property type="match status" value="1"/>
</dbReference>
<feature type="region of interest" description="Disordered" evidence="1">
    <location>
        <begin position="630"/>
        <end position="720"/>
    </location>
</feature>
<evidence type="ECO:0000313" key="3">
    <source>
        <dbReference type="Proteomes" id="UP000664203"/>
    </source>
</evidence>
<sequence>MAERNSTRSGSRRTTPQPAPQTTRVGTQSPQKRTLRKTRSQSRGVSDSENGRTGVKSRRGAKQATPDGTNGAVGQSSSKGRKGRPANHARVQQDLSMVAEDPSVVYPDLLIAEDDGGGEIVDAGEIVADAGPGQQPAQQNYKSPGSLSAFSGTTARISFPAQQLTGLSPEDMSDTLPDLSDASDKLLSFVIPAKSSEGSVASTVAQLENKDTRENEKLKRLGDTFERQRKEYGGDSYINVRATLRKLLGRNAGPVDEQTASWRPDALLQKANLAILVSRMLSNPEKCQNNQFLEDTAGTFPQPFTQRLGLSESLTPECSALAEATFRLALEIRTQEAIMLLARHIGKLNFDPDIVLLQVFYDENSLKGWTVSGLRITDLRKEAKDTILERVEHLREAFGSNVLKPPDGQPSGVESLQESFPWTTFTQQVVAWAGQRLTEIEIQTTTYGGAQAICQGFIHVVQSGRLRQSLESDGIDDESDGTELRLDYETPSELRATSEQQDTLNRPTRVSELSLVQFSADSNKSRSSAAYLKQRQAERKVTKATEQILLPRNQETALDLQVASTAGPSTRALTPLRNLDEQAISPPAPANVPNGQAPSADRNDTWRYEDDEDEDTAIARNAQMSDMFRTQREAESNKENVAEIPESQRAQTAKKRSMYDRDPLAERISPVDWQDPDANDQEIEISSDEGFQHQAESSNAATRRRLKPATKRLASEPVRLQHRSPKKIRVRENVVADALDTKVDNPPDGQETKFTPSQAYEEYVRVNESAKQKMAVMTKPPQRRSAWTIAETDMLYYLITEYGTSWKLLKDHDIEQGYVLEARDQVALKDKARNMKMDYLKAGRVLPQNFERIPLSQLQIKRLRDGGVEYDPETGTRVDAEVIDPETGTRVDVEVID</sequence>
<feature type="compositionally biased region" description="Polar residues" evidence="1">
    <location>
        <begin position="66"/>
        <end position="78"/>
    </location>
</feature>
<proteinExistence type="predicted"/>
<feature type="compositionally biased region" description="Acidic residues" evidence="1">
    <location>
        <begin position="674"/>
        <end position="687"/>
    </location>
</feature>
<feature type="region of interest" description="Disordered" evidence="1">
    <location>
        <begin position="582"/>
        <end position="612"/>
    </location>
</feature>
<feature type="region of interest" description="Disordered" evidence="1">
    <location>
        <begin position="1"/>
        <end position="99"/>
    </location>
</feature>
<evidence type="ECO:0008006" key="4">
    <source>
        <dbReference type="Google" id="ProtNLM"/>
    </source>
</evidence>
<feature type="compositionally biased region" description="Low complexity" evidence="1">
    <location>
        <begin position="7"/>
        <end position="24"/>
    </location>
</feature>
<comment type="caution">
    <text evidence="2">The sequence shown here is derived from an EMBL/GenBank/DDBJ whole genome shotgun (WGS) entry which is preliminary data.</text>
</comment>
<gene>
    <name evidence="2" type="ORF">ALECFALPRED_002999</name>
</gene>